<proteinExistence type="predicted"/>
<organism evidence="2 3">
    <name type="scientific">Rhodosorus marinus</name>
    <dbReference type="NCBI Taxonomy" id="101924"/>
    <lineage>
        <taxon>Eukaryota</taxon>
        <taxon>Rhodophyta</taxon>
        <taxon>Stylonematophyceae</taxon>
        <taxon>Stylonematales</taxon>
        <taxon>Stylonemataceae</taxon>
        <taxon>Rhodosorus</taxon>
    </lineage>
</organism>
<evidence type="ECO:0000313" key="2">
    <source>
        <dbReference type="EMBL" id="KAJ8902961.1"/>
    </source>
</evidence>
<keyword evidence="1" id="KW-1133">Transmembrane helix</keyword>
<keyword evidence="1" id="KW-0812">Transmembrane</keyword>
<name>A0AAV8UKD6_9RHOD</name>
<evidence type="ECO:0008006" key="4">
    <source>
        <dbReference type="Google" id="ProtNLM"/>
    </source>
</evidence>
<sequence length="105" mass="12050">MGMNVDLRRRIGGTIILLSFLFLLHAGWIVLGSKSSGFEVPLRAVLECLLGMAVTLVGSMLYIDDFEKLEEDKSDTPKWYMERLVYRPDFASYRHRGQALFSKDF</sequence>
<gene>
    <name evidence="2" type="ORF">NDN08_006278</name>
</gene>
<comment type="caution">
    <text evidence="2">The sequence shown here is derived from an EMBL/GenBank/DDBJ whole genome shotgun (WGS) entry which is preliminary data.</text>
</comment>
<evidence type="ECO:0000256" key="1">
    <source>
        <dbReference type="SAM" id="Phobius"/>
    </source>
</evidence>
<protein>
    <recommendedName>
        <fullName evidence="4">Membrane magnesium transporter</fullName>
    </recommendedName>
</protein>
<dbReference type="EMBL" id="JAMWBK010000008">
    <property type="protein sequence ID" value="KAJ8902961.1"/>
    <property type="molecule type" value="Genomic_DNA"/>
</dbReference>
<keyword evidence="1" id="KW-0472">Membrane</keyword>
<feature type="transmembrane region" description="Helical" evidence="1">
    <location>
        <begin position="12"/>
        <end position="31"/>
    </location>
</feature>
<dbReference type="AlphaFoldDB" id="A0AAV8UKD6"/>
<dbReference type="Proteomes" id="UP001157974">
    <property type="component" value="Unassembled WGS sequence"/>
</dbReference>
<keyword evidence="3" id="KW-1185">Reference proteome</keyword>
<evidence type="ECO:0000313" key="3">
    <source>
        <dbReference type="Proteomes" id="UP001157974"/>
    </source>
</evidence>
<accession>A0AAV8UKD6</accession>
<reference evidence="2 3" key="1">
    <citation type="journal article" date="2023" name="Nat. Commun.">
        <title>Origin of minicircular mitochondrial genomes in red algae.</title>
        <authorList>
            <person name="Lee Y."/>
            <person name="Cho C.H."/>
            <person name="Lee Y.M."/>
            <person name="Park S.I."/>
            <person name="Yang J.H."/>
            <person name="West J.A."/>
            <person name="Bhattacharya D."/>
            <person name="Yoon H.S."/>
        </authorList>
    </citation>
    <scope>NUCLEOTIDE SEQUENCE [LARGE SCALE GENOMIC DNA]</scope>
    <source>
        <strain evidence="2 3">CCMP1338</strain>
        <tissue evidence="2">Whole cell</tissue>
    </source>
</reference>
<feature type="transmembrane region" description="Helical" evidence="1">
    <location>
        <begin position="43"/>
        <end position="63"/>
    </location>
</feature>